<evidence type="ECO:0000313" key="4">
    <source>
        <dbReference type="Proteomes" id="UP001175001"/>
    </source>
</evidence>
<sequence length="529" mass="59563">MDKLPPEIVALVVSFLDEGNVGAYATVSRQWQVAIENVTFRRLRVQSSELALFSERLAHPRRRATLGEIAYEVILPAYSVDRCAKFERRREREVNNAAFNKAITELFALLKSWEEEDGGRSGQHHAVRPGGGCRGISLHLGAYSLTDVATPRPLDWYRDLGEHRYEKSVLGWVDLENVPEVRRITELHTPGSSASTRQLRAASVAQIASKLPNLAKVWWSMNDCAFSEDEIRHKYRKDFSLFLHLEDPQNDGFQMPSGTNPADPGVDGLSIALHSLLSTSPKLLSFKLFMTLSPSIFGPDSVSSSSSSSSSSNGPSSQGVRWPQLRKAEIQMGRTTAAGTWLYKTSPLTDADQAAWVNHELDSDYSMSSYMTSWSSEEDVDPDDSDWAETYHPWHDGLITGQRPRRYFRRQVDTTVLEPFILAASRMVMEAKKGEAGMVERNMPRLEALEIQVGEDAGGWDSDREKQIYWACFDGRVEDGGKRKVEVVTVPGNSAEPPSWNPSKQLRELWEDWVREGGKLDIRLSEDYY</sequence>
<evidence type="ECO:0000313" key="3">
    <source>
        <dbReference type="EMBL" id="KAK0660550.1"/>
    </source>
</evidence>
<accession>A0AA39YYP5</accession>
<dbReference type="PROSITE" id="PS50181">
    <property type="entry name" value="FBOX"/>
    <property type="match status" value="1"/>
</dbReference>
<comment type="caution">
    <text evidence="3">The sequence shown here is derived from an EMBL/GenBank/DDBJ whole genome shotgun (WGS) entry which is preliminary data.</text>
</comment>
<evidence type="ECO:0000256" key="1">
    <source>
        <dbReference type="SAM" id="MobiDB-lite"/>
    </source>
</evidence>
<evidence type="ECO:0000259" key="2">
    <source>
        <dbReference type="PROSITE" id="PS50181"/>
    </source>
</evidence>
<dbReference type="Proteomes" id="UP001175001">
    <property type="component" value="Unassembled WGS sequence"/>
</dbReference>
<reference evidence="3" key="1">
    <citation type="submission" date="2023-06" db="EMBL/GenBank/DDBJ databases">
        <title>Multi-omics analyses reveal the molecular pathogenesis toolkit of Lasiodiplodia hormozganensis, a cross-kingdom pathogen.</title>
        <authorList>
            <person name="Felix C."/>
            <person name="Meneses R."/>
            <person name="Goncalves M.F.M."/>
            <person name="Tilleman L."/>
            <person name="Duarte A.S."/>
            <person name="Jorrin-Novo J.V."/>
            <person name="Van De Peer Y."/>
            <person name="Deforce D."/>
            <person name="Van Nieuwerburgh F."/>
            <person name="Esteves A.C."/>
            <person name="Alves A."/>
        </authorList>
    </citation>
    <scope>NUCLEOTIDE SEQUENCE</scope>
    <source>
        <strain evidence="3">CBS 339.90</strain>
    </source>
</reference>
<dbReference type="InterPro" id="IPR001810">
    <property type="entry name" value="F-box_dom"/>
</dbReference>
<feature type="domain" description="F-box" evidence="2">
    <location>
        <begin position="1"/>
        <end position="43"/>
    </location>
</feature>
<feature type="compositionally biased region" description="Low complexity" evidence="1">
    <location>
        <begin position="302"/>
        <end position="319"/>
    </location>
</feature>
<name>A0AA39YYP5_9PEZI</name>
<keyword evidence="4" id="KW-1185">Reference proteome</keyword>
<organism evidence="3 4">
    <name type="scientific">Lasiodiplodia hormozganensis</name>
    <dbReference type="NCBI Taxonomy" id="869390"/>
    <lineage>
        <taxon>Eukaryota</taxon>
        <taxon>Fungi</taxon>
        <taxon>Dikarya</taxon>
        <taxon>Ascomycota</taxon>
        <taxon>Pezizomycotina</taxon>
        <taxon>Dothideomycetes</taxon>
        <taxon>Dothideomycetes incertae sedis</taxon>
        <taxon>Botryosphaeriales</taxon>
        <taxon>Botryosphaeriaceae</taxon>
        <taxon>Lasiodiplodia</taxon>
    </lineage>
</organism>
<dbReference type="EMBL" id="JAUJDW010000010">
    <property type="protein sequence ID" value="KAK0660550.1"/>
    <property type="molecule type" value="Genomic_DNA"/>
</dbReference>
<dbReference type="InterPro" id="IPR036047">
    <property type="entry name" value="F-box-like_dom_sf"/>
</dbReference>
<dbReference type="SUPFAM" id="SSF81383">
    <property type="entry name" value="F-box domain"/>
    <property type="match status" value="1"/>
</dbReference>
<gene>
    <name evidence="3" type="ORF">DIS24_g3173</name>
</gene>
<dbReference type="AlphaFoldDB" id="A0AA39YYP5"/>
<proteinExistence type="predicted"/>
<feature type="region of interest" description="Disordered" evidence="1">
    <location>
        <begin position="302"/>
        <end position="322"/>
    </location>
</feature>
<protein>
    <recommendedName>
        <fullName evidence="2">F-box domain-containing protein</fullName>
    </recommendedName>
</protein>